<comment type="caution">
    <text evidence="1">The sequence shown here is derived from an EMBL/GenBank/DDBJ whole genome shotgun (WGS) entry which is preliminary data.</text>
</comment>
<dbReference type="AlphaFoldDB" id="A0A3E0UBD3"/>
<evidence type="ECO:0000313" key="1">
    <source>
        <dbReference type="EMBL" id="REL33887.1"/>
    </source>
</evidence>
<gene>
    <name evidence="1" type="ORF">DXX92_00115</name>
</gene>
<proteinExistence type="predicted"/>
<name>A0A3E0UBD3_9GAMM</name>
<sequence>MLLDCRQYYRGKVCSGIILWSNTDAIRYNFFALSCDFTQALQSAFISPLQAFAYIIASHIHSGLSQA</sequence>
<protein>
    <submittedName>
        <fullName evidence="1">Uncharacterized protein</fullName>
    </submittedName>
</protein>
<organism evidence="1 2">
    <name type="scientific">Thalassotalea euphylliae</name>
    <dbReference type="NCBI Taxonomy" id="1655234"/>
    <lineage>
        <taxon>Bacteria</taxon>
        <taxon>Pseudomonadati</taxon>
        <taxon>Pseudomonadota</taxon>
        <taxon>Gammaproteobacteria</taxon>
        <taxon>Alteromonadales</taxon>
        <taxon>Colwelliaceae</taxon>
        <taxon>Thalassotalea</taxon>
    </lineage>
</organism>
<dbReference type="EMBL" id="QUOV01000001">
    <property type="protein sequence ID" value="REL33887.1"/>
    <property type="molecule type" value="Genomic_DNA"/>
</dbReference>
<dbReference type="Proteomes" id="UP000256999">
    <property type="component" value="Unassembled WGS sequence"/>
</dbReference>
<evidence type="ECO:0000313" key="2">
    <source>
        <dbReference type="Proteomes" id="UP000256999"/>
    </source>
</evidence>
<reference evidence="1 2" key="1">
    <citation type="submission" date="2018-08" db="EMBL/GenBank/DDBJ databases">
        <title>Thalassotalea euphylliae genome.</title>
        <authorList>
            <person name="Summers S."/>
            <person name="Rice S.A."/>
            <person name="Freckelton M.L."/>
            <person name="Nedved B.T."/>
            <person name="Hadfield M.G."/>
        </authorList>
    </citation>
    <scope>NUCLEOTIDE SEQUENCE [LARGE SCALE GENOMIC DNA]</scope>
    <source>
        <strain evidence="1 2">H2</strain>
    </source>
</reference>
<accession>A0A3E0UBD3</accession>